<feature type="transmembrane region" description="Helical" evidence="1">
    <location>
        <begin position="38"/>
        <end position="60"/>
    </location>
</feature>
<dbReference type="Proteomes" id="UP000664521">
    <property type="component" value="Unassembled WGS sequence"/>
</dbReference>
<protein>
    <submittedName>
        <fullName evidence="2">Uncharacterized protein</fullName>
    </submittedName>
</protein>
<reference evidence="2" key="1">
    <citation type="submission" date="2021-03" db="EMBL/GenBank/DDBJ databases">
        <authorList>
            <person name="Tagirdzhanova G."/>
        </authorList>
    </citation>
    <scope>NUCLEOTIDE SEQUENCE</scope>
</reference>
<keyword evidence="3" id="KW-1185">Reference proteome</keyword>
<accession>A0A8H3IEW8</accession>
<comment type="caution">
    <text evidence="2">The sequence shown here is derived from an EMBL/GenBank/DDBJ whole genome shotgun (WGS) entry which is preliminary data.</text>
</comment>
<name>A0A8H3IEW8_9LECA</name>
<dbReference type="EMBL" id="CAJPDS010000021">
    <property type="protein sequence ID" value="CAF9918235.1"/>
    <property type="molecule type" value="Genomic_DNA"/>
</dbReference>
<evidence type="ECO:0000256" key="1">
    <source>
        <dbReference type="SAM" id="Phobius"/>
    </source>
</evidence>
<sequence>MKSDVAEPLLYDDEDDVGIQPRPSVSSSHCYGLFQRGVTIVTMGLAFLCIISLSAVILHLESRLNQIRYESDLVPSTSKAFLPNTCSSKTKAATADPIAREIQYSTEWTSPDDWNNDLLWGEPTNEADIAWNHVLG</sequence>
<evidence type="ECO:0000313" key="3">
    <source>
        <dbReference type="Proteomes" id="UP000664521"/>
    </source>
</evidence>
<proteinExistence type="predicted"/>
<evidence type="ECO:0000313" key="2">
    <source>
        <dbReference type="EMBL" id="CAF9918235.1"/>
    </source>
</evidence>
<keyword evidence="1" id="KW-1133">Transmembrane helix</keyword>
<keyword evidence="1" id="KW-0812">Transmembrane</keyword>
<feature type="non-terminal residue" evidence="2">
    <location>
        <position position="136"/>
    </location>
</feature>
<gene>
    <name evidence="2" type="ORF">HETSPECPRED_003707</name>
</gene>
<dbReference type="AlphaFoldDB" id="A0A8H3IEW8"/>
<keyword evidence="1" id="KW-0472">Membrane</keyword>
<organism evidence="2 3">
    <name type="scientific">Heterodermia speciosa</name>
    <dbReference type="NCBI Taxonomy" id="116794"/>
    <lineage>
        <taxon>Eukaryota</taxon>
        <taxon>Fungi</taxon>
        <taxon>Dikarya</taxon>
        <taxon>Ascomycota</taxon>
        <taxon>Pezizomycotina</taxon>
        <taxon>Lecanoromycetes</taxon>
        <taxon>OSLEUM clade</taxon>
        <taxon>Lecanoromycetidae</taxon>
        <taxon>Caliciales</taxon>
        <taxon>Physciaceae</taxon>
        <taxon>Heterodermia</taxon>
    </lineage>
</organism>